<feature type="compositionally biased region" description="Polar residues" evidence="2">
    <location>
        <begin position="145"/>
        <end position="154"/>
    </location>
</feature>
<evidence type="ECO:0000313" key="4">
    <source>
        <dbReference type="Proteomes" id="UP000232323"/>
    </source>
</evidence>
<dbReference type="AlphaFoldDB" id="A0A250XRC1"/>
<dbReference type="EMBL" id="BEGY01000172">
    <property type="protein sequence ID" value="GAX85499.1"/>
    <property type="molecule type" value="Genomic_DNA"/>
</dbReference>
<protein>
    <submittedName>
        <fullName evidence="3">Uncharacterized protein</fullName>
    </submittedName>
</protein>
<feature type="region of interest" description="Disordered" evidence="2">
    <location>
        <begin position="752"/>
        <end position="785"/>
    </location>
</feature>
<feature type="region of interest" description="Disordered" evidence="2">
    <location>
        <begin position="229"/>
        <end position="279"/>
    </location>
</feature>
<organism evidence="3 4">
    <name type="scientific">Chlamydomonas eustigma</name>
    <dbReference type="NCBI Taxonomy" id="1157962"/>
    <lineage>
        <taxon>Eukaryota</taxon>
        <taxon>Viridiplantae</taxon>
        <taxon>Chlorophyta</taxon>
        <taxon>core chlorophytes</taxon>
        <taxon>Chlorophyceae</taxon>
        <taxon>CS clade</taxon>
        <taxon>Chlamydomonadales</taxon>
        <taxon>Chlamydomonadaceae</taxon>
        <taxon>Chlamydomonas</taxon>
    </lineage>
</organism>
<feature type="compositionally biased region" description="Low complexity" evidence="2">
    <location>
        <begin position="350"/>
        <end position="368"/>
    </location>
</feature>
<keyword evidence="1" id="KW-0175">Coiled coil</keyword>
<feature type="region of interest" description="Disordered" evidence="2">
    <location>
        <begin position="333"/>
        <end position="397"/>
    </location>
</feature>
<feature type="region of interest" description="Disordered" evidence="2">
    <location>
        <begin position="120"/>
        <end position="154"/>
    </location>
</feature>
<evidence type="ECO:0000256" key="2">
    <source>
        <dbReference type="SAM" id="MobiDB-lite"/>
    </source>
</evidence>
<gene>
    <name evidence="3" type="ORF">CEUSTIGMA_g12915.t1</name>
</gene>
<name>A0A250XRC1_9CHLO</name>
<comment type="caution">
    <text evidence="3">The sequence shown here is derived from an EMBL/GenBank/DDBJ whole genome shotgun (WGS) entry which is preliminary data.</text>
</comment>
<proteinExistence type="predicted"/>
<dbReference type="OrthoDB" id="551553at2759"/>
<feature type="compositionally biased region" description="Polar residues" evidence="2">
    <location>
        <begin position="231"/>
        <end position="247"/>
    </location>
</feature>
<keyword evidence="4" id="KW-1185">Reference proteome</keyword>
<evidence type="ECO:0000313" key="3">
    <source>
        <dbReference type="EMBL" id="GAX85499.1"/>
    </source>
</evidence>
<reference evidence="3 4" key="1">
    <citation type="submission" date="2017-08" db="EMBL/GenBank/DDBJ databases">
        <title>Acidophilic green algal genome provides insights into adaptation to an acidic environment.</title>
        <authorList>
            <person name="Hirooka S."/>
            <person name="Hirose Y."/>
            <person name="Kanesaki Y."/>
            <person name="Higuchi S."/>
            <person name="Fujiwara T."/>
            <person name="Onuma R."/>
            <person name="Era A."/>
            <person name="Ohbayashi R."/>
            <person name="Uzuka A."/>
            <person name="Nozaki H."/>
            <person name="Yoshikawa H."/>
            <person name="Miyagishima S.Y."/>
        </authorList>
    </citation>
    <scope>NUCLEOTIDE SEQUENCE [LARGE SCALE GENOMIC DNA]</scope>
    <source>
        <strain evidence="3 4">NIES-2499</strain>
    </source>
</reference>
<accession>A0A250XRC1</accession>
<feature type="coiled-coil region" evidence="1">
    <location>
        <begin position="715"/>
        <end position="749"/>
    </location>
</feature>
<sequence length="1056" mass="116135">MNSSVKQKITILGHDARHGIVGEADSYLAQNSNASILEEDKQALASRNHKQAAAMKLWREWAVEALGPISPEPNAHDLSMKNKKSKVLERKCAELAAQAQRRLAASATLRCDSDWLAGSSTRLDGKHAGTPHRSSHSGRGAGANISLSNPAGTSSREAAWAAREVRKLSLYQTAKALGQAERGNDARRTPHYVLSEDGLPVEHDSQQLHDHHQQPPQLGFRRLLTSVLEGSPSSPTDSNIVSVTAAKSHSRVVTRRNTPLSSSGAPQTAPSIRTSTPGNALSQSLHRQQTMMTAGLVAPHRYSSTIQVPPTHAYEQDAMGSVPLPPMQRITFSSTQPAHTRKADTKRSTLARPRSASPALLSPRSRSPTNSAGVVTAVERRRPWSATPSSITENSKVASHNSLAMVSRGEGSIVANLKRESEVLRAQLDEAHAAVESRAETEAQLRDTIDLLRARLHGQTQREVENQRRLQLHNRLEPVFDRLAEAFTFQSPEEVLDRLELLEDDKLGSFDQLLQTQEEVASLQSQVHAANIRVDHVRHQLTTDHVKSISRLQQQNEDLQQELGSMEQLNKRLTERQQMLVSLQTSIFELWGRCQADPAFMAANDGGSPIKVRALRDVQNRTRADGGEGVENALNLMSDMDPLTVLSLVKEYVMSRSPALADRNYQDTQRVANRVWANHFRNKSNMRGKVVETFEQLSALADVMANKITLVTSQLDKAKENERFLSGTLKRLEVQKQALAVELEHKNRVMRDMCGQPRKQRPQSAGSMLSSPYPGSPDRMRAVPQLTGDGTQHLTRTTSARHLHSLSCSTADIDAVKRVSTVSPHHPSTSLLATLSPTAVFPDQLLLDKAPTAISATDRAINKQEAPMAMLTLGATGRTDIKKSSSSAHQVYLRPWSSSRHQSSPSRTSCYNAVSGLDSVRPYSGAGPRKPFDTTKLQQQIKVNARGATAGGQQNNKQLMQPEVHVSVISRPGGEHWDMMGRSLTSVKYFNDTDKTRSQKGGGALFEAQQSKSKKMDDAYLMAMRSQWAPPYRAKMESSFLSRVEMRAALAPTNAA</sequence>
<dbReference type="Proteomes" id="UP000232323">
    <property type="component" value="Unassembled WGS sequence"/>
</dbReference>
<evidence type="ECO:0000256" key="1">
    <source>
        <dbReference type="SAM" id="Coils"/>
    </source>
</evidence>
<feature type="coiled-coil region" evidence="1">
    <location>
        <begin position="513"/>
        <end position="576"/>
    </location>
</feature>
<feature type="compositionally biased region" description="Polar residues" evidence="2">
    <location>
        <begin position="386"/>
        <end position="397"/>
    </location>
</feature>
<feature type="compositionally biased region" description="Polar residues" evidence="2">
    <location>
        <begin position="255"/>
        <end position="279"/>
    </location>
</feature>